<dbReference type="Gene3D" id="3.30.420.40">
    <property type="match status" value="2"/>
</dbReference>
<dbReference type="Gene3D" id="3.90.640.10">
    <property type="entry name" value="Actin, Chain A, domain 4"/>
    <property type="match status" value="1"/>
</dbReference>
<proteinExistence type="predicted"/>
<protein>
    <submittedName>
        <fullName evidence="3">Uncharacterized protein</fullName>
    </submittedName>
</protein>
<feature type="region of interest" description="Disordered" evidence="2">
    <location>
        <begin position="568"/>
        <end position="589"/>
    </location>
</feature>
<feature type="compositionally biased region" description="Polar residues" evidence="2">
    <location>
        <begin position="812"/>
        <end position="842"/>
    </location>
</feature>
<name>A0AAW9Q2E6_9CYAN</name>
<accession>A0AAW9Q2E6</accession>
<feature type="region of interest" description="Disordered" evidence="2">
    <location>
        <begin position="798"/>
        <end position="899"/>
    </location>
</feature>
<feature type="compositionally biased region" description="Polar residues" evidence="2">
    <location>
        <begin position="302"/>
        <end position="312"/>
    </location>
</feature>
<evidence type="ECO:0000313" key="3">
    <source>
        <dbReference type="EMBL" id="MEE3717405.1"/>
    </source>
</evidence>
<keyword evidence="4" id="KW-1185">Reference proteome</keyword>
<feature type="compositionally biased region" description="Polar residues" evidence="2">
    <location>
        <begin position="978"/>
        <end position="994"/>
    </location>
</feature>
<feature type="region of interest" description="Disordered" evidence="2">
    <location>
        <begin position="1117"/>
        <end position="1142"/>
    </location>
</feature>
<evidence type="ECO:0000313" key="4">
    <source>
        <dbReference type="Proteomes" id="UP001333818"/>
    </source>
</evidence>
<dbReference type="InterPro" id="IPR043129">
    <property type="entry name" value="ATPase_NBD"/>
</dbReference>
<feature type="compositionally biased region" description="Basic and acidic residues" evidence="2">
    <location>
        <begin position="633"/>
        <end position="645"/>
    </location>
</feature>
<feature type="compositionally biased region" description="Low complexity" evidence="2">
    <location>
        <begin position="964"/>
        <end position="977"/>
    </location>
</feature>
<dbReference type="RefSeq" id="WP_330483834.1">
    <property type="nucleotide sequence ID" value="NZ_JAZBJZ010000041.1"/>
</dbReference>
<gene>
    <name evidence="3" type="ORF">V2H45_11645</name>
</gene>
<keyword evidence="1" id="KW-0175">Coiled coil</keyword>
<feature type="coiled-coil region" evidence="1">
    <location>
        <begin position="216"/>
        <end position="257"/>
    </location>
</feature>
<comment type="caution">
    <text evidence="3">The sequence shown here is derived from an EMBL/GenBank/DDBJ whole genome shotgun (WGS) entry which is preliminary data.</text>
</comment>
<feature type="region of interest" description="Disordered" evidence="2">
    <location>
        <begin position="632"/>
        <end position="655"/>
    </location>
</feature>
<organism evidence="3 4">
    <name type="scientific">Tumidithrix elongata BACA0141</name>
    <dbReference type="NCBI Taxonomy" id="2716417"/>
    <lineage>
        <taxon>Bacteria</taxon>
        <taxon>Bacillati</taxon>
        <taxon>Cyanobacteriota</taxon>
        <taxon>Cyanophyceae</taxon>
        <taxon>Pseudanabaenales</taxon>
        <taxon>Pseudanabaenaceae</taxon>
        <taxon>Tumidithrix</taxon>
        <taxon>Tumidithrix elongata</taxon>
    </lineage>
</organism>
<reference evidence="3" key="1">
    <citation type="submission" date="2024-01" db="EMBL/GenBank/DDBJ databases">
        <title>Bank of Algae and Cyanobacteria of the Azores (BACA) strain genomes.</title>
        <authorList>
            <person name="Luz R."/>
            <person name="Cordeiro R."/>
            <person name="Fonseca A."/>
            <person name="Goncalves V."/>
        </authorList>
    </citation>
    <scope>NUCLEOTIDE SEQUENCE</scope>
    <source>
        <strain evidence="3">BACA0141</strain>
    </source>
</reference>
<dbReference type="SUPFAM" id="SSF53067">
    <property type="entry name" value="Actin-like ATPase domain"/>
    <property type="match status" value="1"/>
</dbReference>
<sequence>MSTTQVRNLIEEINNLLSRPIGSVSRGLSPETLQQREQLKHLRSQLESATEDQDLSELERECNQLISQIKGEVQPLQVQPLQIDTLRLSRLDKLDIRQKLSERVPGRRDASPLGEAAIFPISQPSFLRNNSDLIKEGSIMANDTPESNLPSMNEQIVAIVQHTIQQTIQQAVQQSVQQSVEQSLKQALTVERAVIVNEISANLKSFVDTQLDIQQRSQANEELQILDRKKQDLRQEIAKLEADRQAWMAQFAQIQRSQQEALAQSLQETLHETVTQTVSQSLNPLLTSLNQELVPDPDESESASPDLSSPEFVQQVQQQTDRFLLNLDAMFNATFRSLEQNIHSYKATITEQLDQMQTLEQQGKSLIDSLIEHVSEHASEHTNAVNQAHASEIPPSVEPTPVASAIADLPSDIDPRYFNTTPESIDEALVSTLLAGGDATSLYPEVVLQEMYNAGMEVLPSNPILQNVVPEEASKFADRLQEAQLRAHDLEPVIVEDYSDAEIQVIDPDFDPNAVTQPFDLIGLTDSVTAQHLSDSEIEASLEIPPQAREEQAQEEIVFASASLSEQDLFSQEPSGDLPPSNEHPNEDPALLEWLDSRPESQLPPKPLANDDDETDLTAWLNHKSITFSASTRADDAKKLGRPNDTDNAESSDESLILLPDAPARTPDVSQWINDSLIQDLAADLENLESGKGFSPAIASNLNQVIRNTPFAAISSGVIEPPRQPVIQLSQSSPIEPSSNALESSIEQDLEYLEIPQIVENPEDLYVDSLETDDCILQESTDSSEALIHELLQPEPLPLNPEVEANPFISPPISQDSSELSPFDSSTLSAPESRFTESSSPEAANLIDDHTSDVSPFSIGDRDDSAALFVEETPSHAETQITPAPIEASAPHPPDDAESIFAEVLASQSQGKTSINTVTDESEDEIDALFLGLPGISGHESSSKPVSGVITSAAKKIFNDTLEAKNSAAASSDSKPSTPIQSALETEVNPSSDASEPVASADLSSDLSLGLDREFEKVMNELENDINRGLDAGHSSEIKDKIEVESSQANPLESESDASDSSASLAIDEFDELALMIQSQSNPIDSLTSEPKTVEDILSISEEFETVLQTLAFEQLSDQSEEASSEEVQITDSSADEPPLSLSLDDLDGLGIDGLGIDGLGDDLGIDSLDSLGNDLEAPSSPALVDRSEANPLVDLKTDSEEDDFTHFLDDLEAGLPYPSFPKQSSTDAVKDSLASNLTTQTISSPEEELSAEDFFASLGDDDSSDSFDSALNEFADSVDSDMPDSDFLKTLEEELLNSDYDLQLTNFADFDDGAEQLDNSSWEQFVEKATTSSGLAISDNSDDNLDTVLFSLDAIDFQFENQPDLLAKLDFKTDERPMEERTLDVESQVIESERVVPIPPEPPEPPYSINDTWFLGVDFGSVYMRASLVNANTGRVYPLTLTKEGENLSTQILLNTDLSDARSTDDALKQSPTVNIAISHFKSFLKLGLPYRGISAWQPILQWSHTQQITLKWLMTALQNFLGKIQTEATHAKLTDASEILQNLSGVILGHPPEWSDTYVLNLREAVLNAGLVNQAEQIMVIDQAIAPVLSFLHQNQSLQQITLAIDAGAVTTSLCLIKALGDPINRSHIYSRSIDYAGLGINQDIVTQLLYPHWQIVTNPARESCNLEHLTLPDPSDPAPAQRALLQQTLLSSPIGQQLLEFAEQIKLDLFSHPDRVQWSRELEGQPLTVQRREVESQVLQPFIQRLNRELNLLLSIAGMTGEDVAEVWQLGGTMAFPSLSRWLVQKLPFANMTTLPSSTVANGLAIAPLFPQLLDISRQQYSDYFLLQEICRLNLKESLTPKSLLQQLQNRGINIKVCRDRILTLLQGDIPNGLFPWLEPEKELVLSDPTLVNELFTGRLFELETDGSYKPNVLKFQQLSNYLHAILCTMRQTLNEPLVFPDFKIAVQS</sequence>
<feature type="region of interest" description="Disordered" evidence="2">
    <location>
        <begin position="964"/>
        <end position="1005"/>
    </location>
</feature>
<dbReference type="EMBL" id="JAZBJZ010000041">
    <property type="protein sequence ID" value="MEE3717405.1"/>
    <property type="molecule type" value="Genomic_DNA"/>
</dbReference>
<feature type="coiled-coil region" evidence="1">
    <location>
        <begin position="32"/>
        <end position="68"/>
    </location>
</feature>
<evidence type="ECO:0000256" key="2">
    <source>
        <dbReference type="SAM" id="MobiDB-lite"/>
    </source>
</evidence>
<evidence type="ECO:0000256" key="1">
    <source>
        <dbReference type="SAM" id="Coils"/>
    </source>
</evidence>
<dbReference type="Proteomes" id="UP001333818">
    <property type="component" value="Unassembled WGS sequence"/>
</dbReference>
<feature type="region of interest" description="Disordered" evidence="2">
    <location>
        <begin position="292"/>
        <end position="312"/>
    </location>
</feature>